<keyword evidence="2" id="KW-0067">ATP-binding</keyword>
<evidence type="ECO:0008006" key="5">
    <source>
        <dbReference type="Google" id="ProtNLM"/>
    </source>
</evidence>
<dbReference type="Gene3D" id="3.90.640.10">
    <property type="entry name" value="Actin, Chain A, domain 4"/>
    <property type="match status" value="1"/>
</dbReference>
<dbReference type="EMBL" id="JADFTS010000008">
    <property type="protein sequence ID" value="KAF9591361.1"/>
    <property type="molecule type" value="Genomic_DNA"/>
</dbReference>
<dbReference type="InterPro" id="IPR043129">
    <property type="entry name" value="ATPase_NBD"/>
</dbReference>
<evidence type="ECO:0000313" key="4">
    <source>
        <dbReference type="Proteomes" id="UP000631114"/>
    </source>
</evidence>
<gene>
    <name evidence="3" type="ORF">IFM89_003984</name>
</gene>
<dbReference type="Proteomes" id="UP000631114">
    <property type="component" value="Unassembled WGS sequence"/>
</dbReference>
<comment type="caution">
    <text evidence="3">The sequence shown here is derived from an EMBL/GenBank/DDBJ whole genome shotgun (WGS) entry which is preliminary data.</text>
</comment>
<name>A0A835H193_9MAGN</name>
<keyword evidence="1" id="KW-0547">Nucleotide-binding</keyword>
<evidence type="ECO:0000256" key="1">
    <source>
        <dbReference type="ARBA" id="ARBA00022741"/>
    </source>
</evidence>
<evidence type="ECO:0000313" key="3">
    <source>
        <dbReference type="EMBL" id="KAF9591361.1"/>
    </source>
</evidence>
<sequence length="105" mass="11304">MNVGLMAGLDPLILINEPIASAISYGLINKESLIAICDLGSKNFDVSILQSFNGDLNIVGKHDPFLGGDDFDNVVVEYLVSEIKCIHGIDGTIDKLVVQMLRQAS</sequence>
<dbReference type="OrthoDB" id="912200at2759"/>
<protein>
    <recommendedName>
        <fullName evidence="5">Heat shock protein 70</fullName>
    </recommendedName>
</protein>
<dbReference type="GO" id="GO:0005524">
    <property type="term" value="F:ATP binding"/>
    <property type="evidence" value="ECO:0007669"/>
    <property type="project" value="UniProtKB-KW"/>
</dbReference>
<evidence type="ECO:0000256" key="2">
    <source>
        <dbReference type="ARBA" id="ARBA00022840"/>
    </source>
</evidence>
<reference evidence="3 4" key="1">
    <citation type="submission" date="2020-10" db="EMBL/GenBank/DDBJ databases">
        <title>The Coptis chinensis genome and diversification of protoberbering-type alkaloids.</title>
        <authorList>
            <person name="Wang B."/>
            <person name="Shu S."/>
            <person name="Song C."/>
            <person name="Liu Y."/>
        </authorList>
    </citation>
    <scope>NUCLEOTIDE SEQUENCE [LARGE SCALE GENOMIC DNA]</scope>
    <source>
        <strain evidence="3">HL-2020</strain>
        <tissue evidence="3">Leaf</tissue>
    </source>
</reference>
<dbReference type="AlphaFoldDB" id="A0A835H193"/>
<proteinExistence type="predicted"/>
<organism evidence="3 4">
    <name type="scientific">Coptis chinensis</name>
    <dbReference type="NCBI Taxonomy" id="261450"/>
    <lineage>
        <taxon>Eukaryota</taxon>
        <taxon>Viridiplantae</taxon>
        <taxon>Streptophyta</taxon>
        <taxon>Embryophyta</taxon>
        <taxon>Tracheophyta</taxon>
        <taxon>Spermatophyta</taxon>
        <taxon>Magnoliopsida</taxon>
        <taxon>Ranunculales</taxon>
        <taxon>Ranunculaceae</taxon>
        <taxon>Coptidoideae</taxon>
        <taxon>Coptis</taxon>
    </lineage>
</organism>
<accession>A0A835H193</accession>
<dbReference type="SUPFAM" id="SSF53067">
    <property type="entry name" value="Actin-like ATPase domain"/>
    <property type="match status" value="1"/>
</dbReference>
<dbReference type="Gene3D" id="3.30.420.40">
    <property type="match status" value="2"/>
</dbReference>
<keyword evidence="4" id="KW-1185">Reference proteome</keyword>
<dbReference type="GO" id="GO:0140662">
    <property type="term" value="F:ATP-dependent protein folding chaperone"/>
    <property type="evidence" value="ECO:0007669"/>
    <property type="project" value="InterPro"/>
</dbReference>
<dbReference type="InterPro" id="IPR013126">
    <property type="entry name" value="Hsp_70_fam"/>
</dbReference>
<dbReference type="PANTHER" id="PTHR19375">
    <property type="entry name" value="HEAT SHOCK PROTEIN 70KDA"/>
    <property type="match status" value="1"/>
</dbReference>
<dbReference type="Pfam" id="PF00012">
    <property type="entry name" value="HSP70"/>
    <property type="match status" value="1"/>
</dbReference>